<dbReference type="EMBL" id="CAJNOE010000575">
    <property type="protein sequence ID" value="CAF1276135.1"/>
    <property type="molecule type" value="Genomic_DNA"/>
</dbReference>
<evidence type="ECO:0000313" key="2">
    <source>
        <dbReference type="EMBL" id="CAF1276135.1"/>
    </source>
</evidence>
<evidence type="ECO:0000259" key="1">
    <source>
        <dbReference type="PROSITE" id="PS51277"/>
    </source>
</evidence>
<name>A0A815BXZ9_9BILA</name>
<comment type="caution">
    <text evidence="2">The sequence shown here is derived from an EMBL/GenBank/DDBJ whole genome shotgun (WGS) entry which is preliminary data.</text>
</comment>
<dbReference type="PANTHER" id="PTHR31236:SF45">
    <property type="entry name" value="BURP DOMAIN-CONTAINING PROTEIN"/>
    <property type="match status" value="1"/>
</dbReference>
<dbReference type="EMBL" id="CAJOBB010000574">
    <property type="protein sequence ID" value="CAF3708828.1"/>
    <property type="molecule type" value="Genomic_DNA"/>
</dbReference>
<dbReference type="SMART" id="SM01045">
    <property type="entry name" value="BURP"/>
    <property type="match status" value="1"/>
</dbReference>
<proteinExistence type="predicted"/>
<dbReference type="PROSITE" id="PS51277">
    <property type="entry name" value="BURP"/>
    <property type="match status" value="1"/>
</dbReference>
<organism evidence="2 4">
    <name type="scientific">Adineta steineri</name>
    <dbReference type="NCBI Taxonomy" id="433720"/>
    <lineage>
        <taxon>Eukaryota</taxon>
        <taxon>Metazoa</taxon>
        <taxon>Spiralia</taxon>
        <taxon>Gnathifera</taxon>
        <taxon>Rotifera</taxon>
        <taxon>Eurotatoria</taxon>
        <taxon>Bdelloidea</taxon>
        <taxon>Adinetida</taxon>
        <taxon>Adinetidae</taxon>
        <taxon>Adineta</taxon>
    </lineage>
</organism>
<dbReference type="InterPro" id="IPR004873">
    <property type="entry name" value="BURP_dom"/>
</dbReference>
<feature type="domain" description="BURP" evidence="1">
    <location>
        <begin position="186"/>
        <end position="255"/>
    </location>
</feature>
<dbReference type="Proteomes" id="UP000663868">
    <property type="component" value="Unassembled WGS sequence"/>
</dbReference>
<dbReference type="AlphaFoldDB" id="A0A815BXZ9"/>
<reference evidence="2" key="1">
    <citation type="submission" date="2021-02" db="EMBL/GenBank/DDBJ databases">
        <authorList>
            <person name="Nowell W R."/>
        </authorList>
    </citation>
    <scope>NUCLEOTIDE SEQUENCE</scope>
</reference>
<dbReference type="PANTHER" id="PTHR31236">
    <property type="entry name" value="BURP DOMAIN PROTEIN USPL1-LIKE"/>
    <property type="match status" value="1"/>
</dbReference>
<sequence>MLAFAYGCYFTYGGGDCSNNQNSRSSHRRHHRHHVQLRTPECTAEYIWKKNGIRGMFQSPSAFEPKSVMTLAGEWNRAVVVGNQTATEQGECSFDSLQVCKMDTSEIHESRGCFSSMQEIEAYAREEFDVPNVVKHYPDTAMRDLAMTGHQILNITVMKSTYVPGCEHRQVTCHKYEEKGCLTTLCHTVTDTKVFNVWVQPSNVPDGKLVRMMAVCHFSTTAWDKEHISFKVLGKKVGDPVCHFMLIQDFVLCARY</sequence>
<evidence type="ECO:0000313" key="3">
    <source>
        <dbReference type="EMBL" id="CAF3708828.1"/>
    </source>
</evidence>
<accession>A0A815BXZ9</accession>
<evidence type="ECO:0000313" key="4">
    <source>
        <dbReference type="Proteomes" id="UP000663860"/>
    </source>
</evidence>
<gene>
    <name evidence="2" type="ORF">IZO911_LOCUS32703</name>
    <name evidence="3" type="ORF">KXQ929_LOCUS11583</name>
</gene>
<dbReference type="Proteomes" id="UP000663860">
    <property type="component" value="Unassembled WGS sequence"/>
</dbReference>
<dbReference type="Pfam" id="PF03181">
    <property type="entry name" value="BURP"/>
    <property type="match status" value="1"/>
</dbReference>
<protein>
    <recommendedName>
        <fullName evidence="1">BURP domain-containing protein</fullName>
    </recommendedName>
</protein>
<dbReference type="InterPro" id="IPR044816">
    <property type="entry name" value="BURP"/>
</dbReference>